<accession>A0ABW1VC37</accession>
<reference evidence="4" key="1">
    <citation type="journal article" date="2019" name="Int. J. Syst. Evol. Microbiol.">
        <title>The Global Catalogue of Microorganisms (GCM) 10K type strain sequencing project: providing services to taxonomists for standard genome sequencing and annotation.</title>
        <authorList>
            <consortium name="The Broad Institute Genomics Platform"/>
            <consortium name="The Broad Institute Genome Sequencing Center for Infectious Disease"/>
            <person name="Wu L."/>
            <person name="Ma J."/>
        </authorList>
    </citation>
    <scope>NUCLEOTIDE SEQUENCE [LARGE SCALE GENOMIC DNA]</scope>
    <source>
        <strain evidence="4">CCUG 43304</strain>
    </source>
</reference>
<comment type="caution">
    <text evidence="3">The sequence shown here is derived from an EMBL/GenBank/DDBJ whole genome shotgun (WGS) entry which is preliminary data.</text>
</comment>
<proteinExistence type="predicted"/>
<feature type="compositionally biased region" description="Gly residues" evidence="1">
    <location>
        <begin position="44"/>
        <end position="55"/>
    </location>
</feature>
<feature type="region of interest" description="Disordered" evidence="1">
    <location>
        <begin position="43"/>
        <end position="71"/>
    </location>
</feature>
<sequence>MGLVSEPVSATGGCTDFDRFTGTCAVDVGASIGDRGVDLSARLGIGGKEPSGGGGDSDDGNADEESTEPPGSVIYIEQNGQRIRTKCAVSSRGRPADFCMRDIVQLGTPAVSLSDLVNFRPATPTMAMDPDGWALVGLPFNPYATAPAETLSGILLGLPAEVRFMPVAFHWNYGDGTVATSADGGADWATLQVPEFSETTTSHAYAARGSYLVSAGVEFAAEYRFDGQPWQGIRGTLTVSSNDLKVVAGEAKTVLVARNCAANPSGPGC</sequence>
<protein>
    <recommendedName>
        <fullName evidence="2">PKD domain-containing protein</fullName>
    </recommendedName>
</protein>
<evidence type="ECO:0000259" key="2">
    <source>
        <dbReference type="PROSITE" id="PS50093"/>
    </source>
</evidence>
<name>A0ABW1VC37_9MICO</name>
<dbReference type="InterPro" id="IPR000601">
    <property type="entry name" value="PKD_dom"/>
</dbReference>
<dbReference type="Proteomes" id="UP001596306">
    <property type="component" value="Unassembled WGS sequence"/>
</dbReference>
<feature type="compositionally biased region" description="Acidic residues" evidence="1">
    <location>
        <begin position="56"/>
        <end position="67"/>
    </location>
</feature>
<dbReference type="EMBL" id="JBHSTP010000001">
    <property type="protein sequence ID" value="MFC6355070.1"/>
    <property type="molecule type" value="Genomic_DNA"/>
</dbReference>
<evidence type="ECO:0000256" key="1">
    <source>
        <dbReference type="SAM" id="MobiDB-lite"/>
    </source>
</evidence>
<feature type="domain" description="PKD" evidence="2">
    <location>
        <begin position="166"/>
        <end position="217"/>
    </location>
</feature>
<dbReference type="RefSeq" id="WP_386727386.1">
    <property type="nucleotide sequence ID" value="NZ_JBHSTP010000001.1"/>
</dbReference>
<dbReference type="InterPro" id="IPR035986">
    <property type="entry name" value="PKD_dom_sf"/>
</dbReference>
<dbReference type="Gene3D" id="2.60.40.10">
    <property type="entry name" value="Immunoglobulins"/>
    <property type="match status" value="1"/>
</dbReference>
<dbReference type="SUPFAM" id="SSF49299">
    <property type="entry name" value="PKD domain"/>
    <property type="match status" value="1"/>
</dbReference>
<keyword evidence="4" id="KW-1185">Reference proteome</keyword>
<gene>
    <name evidence="3" type="ORF">ACFQB0_02950</name>
</gene>
<evidence type="ECO:0000313" key="4">
    <source>
        <dbReference type="Proteomes" id="UP001596306"/>
    </source>
</evidence>
<dbReference type="PROSITE" id="PS50093">
    <property type="entry name" value="PKD"/>
    <property type="match status" value="1"/>
</dbReference>
<dbReference type="InterPro" id="IPR013783">
    <property type="entry name" value="Ig-like_fold"/>
</dbReference>
<evidence type="ECO:0000313" key="3">
    <source>
        <dbReference type="EMBL" id="MFC6355070.1"/>
    </source>
</evidence>
<organism evidence="3 4">
    <name type="scientific">Luethyella okanaganae</name>
    <dbReference type="NCBI Taxonomy" id="69372"/>
    <lineage>
        <taxon>Bacteria</taxon>
        <taxon>Bacillati</taxon>
        <taxon>Actinomycetota</taxon>
        <taxon>Actinomycetes</taxon>
        <taxon>Micrococcales</taxon>
        <taxon>Microbacteriaceae</taxon>
        <taxon>Luethyella</taxon>
    </lineage>
</organism>